<keyword evidence="4 6" id="KW-1133">Transmembrane helix</keyword>
<comment type="subcellular location">
    <subcellularLocation>
        <location evidence="6">Cell inner membrane</location>
        <topology evidence="6">Single-pass membrane protein</topology>
    </subcellularLocation>
</comment>
<dbReference type="GO" id="GO:0043165">
    <property type="term" value="P:Gram-negative-bacterium-type cell outer membrane assembly"/>
    <property type="evidence" value="ECO:0007669"/>
    <property type="project" value="UniProtKB-UniRule"/>
</dbReference>
<comment type="similarity">
    <text evidence="6">Belongs to the LptC family.</text>
</comment>
<organism evidence="7 8">
    <name type="scientific">Candidatus Schmidhempelia bombi str. Bimp</name>
    <dbReference type="NCBI Taxonomy" id="1387197"/>
    <lineage>
        <taxon>Bacteria</taxon>
        <taxon>Pseudomonadati</taxon>
        <taxon>Pseudomonadota</taxon>
        <taxon>Gammaproteobacteria</taxon>
        <taxon>Orbales</taxon>
        <taxon>Orbaceae</taxon>
        <taxon>Candidatus Schmidhempelia</taxon>
    </lineage>
</organism>
<accession>A0AB94IBY9</accession>
<comment type="function">
    <text evidence="6">Involved in the assembly of lipopolysaccharide (LPS). Required for the translocation of LPS from the inner membrane to the outer membrane. Facilitates the transfer of LPS from the inner membrane to the periplasmic protein LptA. Could be a docking site for LptA.</text>
</comment>
<comment type="caution">
    <text evidence="7">The sequence shown here is derived from an EMBL/GenBank/DDBJ whole genome shotgun (WGS) entry which is preliminary data.</text>
</comment>
<keyword evidence="2 6" id="KW-0997">Cell inner membrane</keyword>
<evidence type="ECO:0000313" key="8">
    <source>
        <dbReference type="Proteomes" id="UP000506160"/>
    </source>
</evidence>
<dbReference type="GO" id="GO:0015221">
    <property type="term" value="F:lipopolysaccharide transmembrane transporter activity"/>
    <property type="evidence" value="ECO:0007669"/>
    <property type="project" value="InterPro"/>
</dbReference>
<name>A0AB94IBY9_9GAMM</name>
<dbReference type="InterPro" id="IPR052363">
    <property type="entry name" value="LPS_export_LptC"/>
</dbReference>
<evidence type="ECO:0000256" key="3">
    <source>
        <dbReference type="ARBA" id="ARBA00022692"/>
    </source>
</evidence>
<evidence type="ECO:0000256" key="6">
    <source>
        <dbReference type="HAMAP-Rule" id="MF_01915"/>
    </source>
</evidence>
<dbReference type="Gene3D" id="2.60.450.10">
    <property type="entry name" value="Lipopolysaccharide (LPS) transport protein A like domain"/>
    <property type="match status" value="1"/>
</dbReference>
<dbReference type="EMBL" id="AWGA01000062">
    <property type="protein sequence ID" value="TEA26925.1"/>
    <property type="molecule type" value="Genomic_DNA"/>
</dbReference>
<dbReference type="PANTHER" id="PTHR37481">
    <property type="entry name" value="LIPOPOLYSACCHARIDE EXPORT SYSTEM PROTEIN LPTC"/>
    <property type="match status" value="1"/>
</dbReference>
<dbReference type="Pfam" id="PF06835">
    <property type="entry name" value="LptC"/>
    <property type="match status" value="1"/>
</dbReference>
<dbReference type="GO" id="GO:0017089">
    <property type="term" value="F:glycolipid transfer activity"/>
    <property type="evidence" value="ECO:0007669"/>
    <property type="project" value="TreeGrafter"/>
</dbReference>
<keyword evidence="8" id="KW-1185">Reference proteome</keyword>
<dbReference type="GO" id="GO:0030288">
    <property type="term" value="C:outer membrane-bounded periplasmic space"/>
    <property type="evidence" value="ECO:0007669"/>
    <property type="project" value="TreeGrafter"/>
</dbReference>
<dbReference type="PANTHER" id="PTHR37481:SF1">
    <property type="entry name" value="LIPOPOLYSACCHARIDE EXPORT SYSTEM PROTEIN LPTC"/>
    <property type="match status" value="1"/>
</dbReference>
<evidence type="ECO:0000256" key="5">
    <source>
        <dbReference type="ARBA" id="ARBA00023136"/>
    </source>
</evidence>
<evidence type="ECO:0000313" key="7">
    <source>
        <dbReference type="EMBL" id="TEA26925.1"/>
    </source>
</evidence>
<feature type="transmembrane region" description="Helical" evidence="6">
    <location>
        <begin position="6"/>
        <end position="22"/>
    </location>
</feature>
<dbReference type="NCBIfam" id="TIGR04409">
    <property type="entry name" value="LptC_YrbK"/>
    <property type="match status" value="1"/>
</dbReference>
<dbReference type="Proteomes" id="UP000506160">
    <property type="component" value="Unassembled WGS sequence"/>
</dbReference>
<dbReference type="HAMAP" id="MF_01915">
    <property type="entry name" value="LPS_assembly_LptC"/>
    <property type="match status" value="1"/>
</dbReference>
<protein>
    <recommendedName>
        <fullName evidence="6">Lipopolysaccharide export system protein LptC</fullName>
    </recommendedName>
</protein>
<keyword evidence="5 6" id="KW-0472">Membrane</keyword>
<keyword evidence="1 6" id="KW-1003">Cell membrane</keyword>
<gene>
    <name evidence="6 7" type="primary">lptC</name>
    <name evidence="7" type="ORF">O970_06250</name>
</gene>
<dbReference type="AlphaFoldDB" id="A0AB94IBY9"/>
<dbReference type="PIRSF" id="PIRSF028513">
    <property type="entry name" value="LptC"/>
    <property type="match status" value="1"/>
</dbReference>
<evidence type="ECO:0000256" key="2">
    <source>
        <dbReference type="ARBA" id="ARBA00022519"/>
    </source>
</evidence>
<dbReference type="InterPro" id="IPR026265">
    <property type="entry name" value="LptC"/>
</dbReference>
<comment type="subunit">
    <text evidence="6">Component of the lipopolysaccharide transport and assembly complex. Interacts with LptA and the LptBFG transporter complex.</text>
</comment>
<keyword evidence="3 6" id="KW-0812">Transmembrane</keyword>
<sequence length="183" mass="20992">MSKRNIIYSLLIILSVLIYYYFSPQNNKGNTIDLDISKAPTYQSEAMLTTVYDPSGEIIYKIQASQVAYFAEKGESYFSMPDVMLYDRQKSATWHLQANRAYLTKDRMLSLDGGVQLINLTPHSHLERIETKRAKINLMNQEITSPETVTIKGPDFYSTGEKLNGNLKEKTANLLQNVKTFYR</sequence>
<dbReference type="GO" id="GO:0005886">
    <property type="term" value="C:plasma membrane"/>
    <property type="evidence" value="ECO:0007669"/>
    <property type="project" value="UniProtKB-SubCell"/>
</dbReference>
<dbReference type="RefSeq" id="WP_024496268.1">
    <property type="nucleotide sequence ID" value="NZ_AWGA01000062.1"/>
</dbReference>
<evidence type="ECO:0000256" key="1">
    <source>
        <dbReference type="ARBA" id="ARBA00022475"/>
    </source>
</evidence>
<proteinExistence type="inferred from homology"/>
<evidence type="ECO:0000256" key="4">
    <source>
        <dbReference type="ARBA" id="ARBA00022989"/>
    </source>
</evidence>
<dbReference type="InterPro" id="IPR010664">
    <property type="entry name" value="LipoPS_assembly_LptC-rel"/>
</dbReference>
<reference evidence="7 8" key="1">
    <citation type="journal article" date="2014" name="Appl. Environ. Microbiol.">
        <title>Genomic features of a bumble bee symbiont reflect its host environment.</title>
        <authorList>
            <person name="Martinson V.G."/>
            <person name="Magoc T."/>
            <person name="Koch H."/>
            <person name="Salzberg S.L."/>
            <person name="Moran N.A."/>
        </authorList>
    </citation>
    <scope>NUCLEOTIDE SEQUENCE [LARGE SCALE GENOMIC DNA]</scope>
    <source>
        <strain evidence="7 8">Bimp</strain>
    </source>
</reference>